<organism evidence="2 3">
    <name type="scientific">Methylomonas lenta</name>
    <dbReference type="NCBI Taxonomy" id="980561"/>
    <lineage>
        <taxon>Bacteria</taxon>
        <taxon>Pseudomonadati</taxon>
        <taxon>Pseudomonadota</taxon>
        <taxon>Gammaproteobacteria</taxon>
        <taxon>Methylococcales</taxon>
        <taxon>Methylococcaceae</taxon>
        <taxon>Methylomonas</taxon>
    </lineage>
</organism>
<dbReference type="OrthoDB" id="9998721at2"/>
<feature type="region of interest" description="Disordered" evidence="1">
    <location>
        <begin position="139"/>
        <end position="172"/>
    </location>
</feature>
<dbReference type="STRING" id="980561.A1359_20925"/>
<dbReference type="RefSeq" id="WP_066977990.1">
    <property type="nucleotide sequence ID" value="NZ_LUUI01000046.1"/>
</dbReference>
<reference evidence="2 3" key="1">
    <citation type="submission" date="2016-03" db="EMBL/GenBank/DDBJ databases">
        <authorList>
            <person name="Ploux O."/>
        </authorList>
    </citation>
    <scope>NUCLEOTIDE SEQUENCE [LARGE SCALE GENOMIC DNA]</scope>
    <source>
        <strain evidence="2 3">R-45370</strain>
    </source>
</reference>
<evidence type="ECO:0000256" key="1">
    <source>
        <dbReference type="SAM" id="MobiDB-lite"/>
    </source>
</evidence>
<name>A0A177NRA0_9GAMM</name>
<accession>A0A177NRA0</accession>
<keyword evidence="3" id="KW-1185">Reference proteome</keyword>
<evidence type="ECO:0000313" key="3">
    <source>
        <dbReference type="Proteomes" id="UP000078476"/>
    </source>
</evidence>
<sequence length="172" mass="19671">MTGKAAGRGKDFRAAIRHSKCYLRRNLGAFHLRPWELYWAKLRDRCASFRRQHPIGRGFSAPYRVIEKLGQAKAQIEREFMLYHQKRQRQLQAQYGVSVDQDFANLAADSALLLIKKEGLQREIEALDLEKRQRLGQDAAVSDLRPQESSGPAGNVRTLVVDRGRQGPALRM</sequence>
<dbReference type="Proteomes" id="UP000078476">
    <property type="component" value="Unassembled WGS sequence"/>
</dbReference>
<proteinExistence type="predicted"/>
<comment type="caution">
    <text evidence="2">The sequence shown here is derived from an EMBL/GenBank/DDBJ whole genome shotgun (WGS) entry which is preliminary data.</text>
</comment>
<evidence type="ECO:0000313" key="2">
    <source>
        <dbReference type="EMBL" id="OAI20402.1"/>
    </source>
</evidence>
<gene>
    <name evidence="2" type="ORF">A1359_20925</name>
</gene>
<dbReference type="AlphaFoldDB" id="A0A177NRA0"/>
<dbReference type="EMBL" id="LUUI01000046">
    <property type="protein sequence ID" value="OAI20402.1"/>
    <property type="molecule type" value="Genomic_DNA"/>
</dbReference>
<protein>
    <submittedName>
        <fullName evidence="2">Uncharacterized protein</fullName>
    </submittedName>
</protein>